<evidence type="ECO:0000313" key="3">
    <source>
        <dbReference type="Proteomes" id="UP000018418"/>
    </source>
</evidence>
<feature type="signal peptide" evidence="1">
    <location>
        <begin position="1"/>
        <end position="19"/>
    </location>
</feature>
<dbReference type="PATRIC" id="fig|1341683.3.peg.2851"/>
<dbReference type="EMBL" id="AYEU01000012">
    <property type="protein sequence ID" value="ESK48238.1"/>
    <property type="molecule type" value="Genomic_DNA"/>
</dbReference>
<protein>
    <recommendedName>
        <fullName evidence="4">DUF3828 domain-containing protein</fullName>
    </recommendedName>
</protein>
<comment type="caution">
    <text evidence="2">The sequence shown here is derived from an EMBL/GenBank/DDBJ whole genome shotgun (WGS) entry which is preliminary data.</text>
</comment>
<feature type="chain" id="PRO_5004709319" description="DUF3828 domain-containing protein" evidence="1">
    <location>
        <begin position="20"/>
        <end position="155"/>
    </location>
</feature>
<organism evidence="2 3">
    <name type="scientific">Acinetobacter brisouii CIP 110357</name>
    <dbReference type="NCBI Taxonomy" id="1341683"/>
    <lineage>
        <taxon>Bacteria</taxon>
        <taxon>Pseudomonadati</taxon>
        <taxon>Pseudomonadota</taxon>
        <taxon>Gammaproteobacteria</taxon>
        <taxon>Moraxellales</taxon>
        <taxon>Moraxellaceae</taxon>
        <taxon>Acinetobacter</taxon>
    </lineage>
</organism>
<keyword evidence="3" id="KW-1185">Reference proteome</keyword>
<name>V2U1T1_9GAMM</name>
<dbReference type="Proteomes" id="UP000018418">
    <property type="component" value="Unassembled WGS sequence"/>
</dbReference>
<dbReference type="HOGENOM" id="CLU_1691696_0_0_6"/>
<proteinExistence type="predicted"/>
<reference evidence="2 3" key="1">
    <citation type="submission" date="2013-10" db="EMBL/GenBank/DDBJ databases">
        <title>The Genome Sequence of Acinetobacter brisouii CIP 110357.</title>
        <authorList>
            <consortium name="The Broad Institute Genomics Platform"/>
            <consortium name="The Broad Institute Genome Sequencing Center for Infectious Disease"/>
            <person name="Cerqueira G."/>
            <person name="Feldgarden M."/>
            <person name="Courvalin P."/>
            <person name="Grillot-Courvalin C."/>
            <person name="Clermont D."/>
            <person name="Rocha E."/>
            <person name="Yoon E.-J."/>
            <person name="Nemec A."/>
            <person name="Young S.K."/>
            <person name="Zeng Q."/>
            <person name="Gargeya S."/>
            <person name="Fitzgerald M."/>
            <person name="Abouelleil A."/>
            <person name="Alvarado L."/>
            <person name="Berlin A.M."/>
            <person name="Chapman S.B."/>
            <person name="Gainer-Dewar J."/>
            <person name="Goldberg J."/>
            <person name="Gnerre S."/>
            <person name="Griggs A."/>
            <person name="Gujja S."/>
            <person name="Hansen M."/>
            <person name="Howarth C."/>
            <person name="Imamovic A."/>
            <person name="Ireland A."/>
            <person name="Larimer J."/>
            <person name="McCowan C."/>
            <person name="Murphy C."/>
            <person name="Pearson M."/>
            <person name="Poon T.W."/>
            <person name="Priest M."/>
            <person name="Roberts A."/>
            <person name="Saif S."/>
            <person name="Shea T."/>
            <person name="Sykes S."/>
            <person name="Wortman J."/>
            <person name="Nusbaum C."/>
            <person name="Birren B."/>
        </authorList>
    </citation>
    <scope>NUCLEOTIDE SEQUENCE [LARGE SCALE GENOMIC DNA]</scope>
    <source>
        <strain evidence="2 3">CIP 110357</strain>
    </source>
</reference>
<dbReference type="AlphaFoldDB" id="V2U1T1"/>
<evidence type="ECO:0000313" key="2">
    <source>
        <dbReference type="EMBL" id="ESK48238.1"/>
    </source>
</evidence>
<gene>
    <name evidence="2" type="ORF">P255_02881</name>
</gene>
<sequence length="155" mass="17674">MNFKMLLGTLLLVPTITSANTCYTKSDTLIKGLYKTFPVDESNNIREANPALLNKFFSKKLSDLIIKDEKCAEKVQGLCNIDFDISTGAQDSPDKNKYTIIQSTNTQVKIQLEYNHTPELLIFKINSKSKCMLIEDIYYQNEKISLLKLLNKKVL</sequence>
<dbReference type="RefSeq" id="WP_004898485.1">
    <property type="nucleotide sequence ID" value="NZ_BBTI01000014.1"/>
</dbReference>
<evidence type="ECO:0000256" key="1">
    <source>
        <dbReference type="SAM" id="SignalP"/>
    </source>
</evidence>
<accession>V2U1T1</accession>
<keyword evidence="1" id="KW-0732">Signal</keyword>
<dbReference type="OrthoDB" id="6711323at2"/>
<evidence type="ECO:0008006" key="4">
    <source>
        <dbReference type="Google" id="ProtNLM"/>
    </source>
</evidence>